<name>D8UD53_VOLCA</name>
<feature type="region of interest" description="Disordered" evidence="2">
    <location>
        <begin position="773"/>
        <end position="795"/>
    </location>
</feature>
<keyword evidence="1" id="KW-0677">Repeat</keyword>
<dbReference type="PANTHER" id="PTHR22990:SF15">
    <property type="entry name" value="F-BOX ONLY PROTEIN 10"/>
    <property type="match status" value="1"/>
</dbReference>
<dbReference type="InterPro" id="IPR039448">
    <property type="entry name" value="Beta_helix"/>
</dbReference>
<dbReference type="Gene3D" id="2.160.20.10">
    <property type="entry name" value="Single-stranded right-handed beta-helix, Pectin lyase-like"/>
    <property type="match status" value="1"/>
</dbReference>
<dbReference type="InterPro" id="IPR011050">
    <property type="entry name" value="Pectin_lyase_fold/virulence"/>
</dbReference>
<dbReference type="Pfam" id="PF13229">
    <property type="entry name" value="Beta_helix"/>
    <property type="match status" value="2"/>
</dbReference>
<gene>
    <name evidence="4" type="ORF">VOLCADRAFT_119436</name>
</gene>
<dbReference type="OrthoDB" id="531376at2759"/>
<sequence>MGAGCSSSNSAARRKTIEVLQGTPASSGQRPGHVYLSYHPADTGDPRVDGGDGAACRVRDWLTSRGYVVILGELDPDADITGSGAATPGSVGALPPPRRPRGSAGVQSGLELSWPARMQQCVEQCQAFVALVSEHYGTHPEAAREVHTADSLAGKEATGPLLPLWHSGPWPPQQPSLEPLLAPLQRVPRGPRPLCRTILEGVMGELLERLQAGGCMPAPAAAPAAAATAGDGVRNGGGGSGGSRGVEAVGSNVEAVAGGAASLEGCFQPGPTDPPEEDYVVVRCYTGKLQELSDRISLTVRPTIFDLGGDTFSGDLPALELRKQQQQQLPAAAAAVAAAAAALDAGAPPAAAGGTLFINRPHITLRNGALLLRQNQELRIAGSGVVLDTMSVITEPRQGGPRGVALGAGGGGVTGGGGGVSGAPYENGRAMVVVAGAVGVRMLRCQLTNHGPHLVLWLAGGAAAALRDCQLESPEGAGAWVRDAGSSLTASACRLQRCSGPCLALEAGGCGRLEGCSVLDSAEHNGVMAGSGARLRAVKCVVSGSKAGVNLYGGADAELIACEVVSNGLAGVEVSEPGSRLVALDCKISMNGQSGVLVAGGGAASLTHCSCTGNKAHGVLVRGHGAEGTLRQTTLSHNGQAGALLTDSARCQLVGCEATGNQVAGLVAWGCGTSAAAADCSLVQNSGGGLALRDGATVELRSCIVKGNRLPSEVTGRGSELRLVVGAPGAGKGKVAGAGKGVSAGACVVDPAPRAVEGGVVLEVRAGATTAAAEGANSGGGAGDGGGGKKKLWGL</sequence>
<accession>D8UD53</accession>
<reference evidence="4 5" key="1">
    <citation type="journal article" date="2010" name="Science">
        <title>Genomic analysis of organismal complexity in the multicellular green alga Volvox carteri.</title>
        <authorList>
            <person name="Prochnik S.E."/>
            <person name="Umen J."/>
            <person name="Nedelcu A.M."/>
            <person name="Hallmann A."/>
            <person name="Miller S.M."/>
            <person name="Nishii I."/>
            <person name="Ferris P."/>
            <person name="Kuo A."/>
            <person name="Mitros T."/>
            <person name="Fritz-Laylin L.K."/>
            <person name="Hellsten U."/>
            <person name="Chapman J."/>
            <person name="Simakov O."/>
            <person name="Rensing S.A."/>
            <person name="Terry A."/>
            <person name="Pangilinan J."/>
            <person name="Kapitonov V."/>
            <person name="Jurka J."/>
            <person name="Salamov A."/>
            <person name="Shapiro H."/>
            <person name="Schmutz J."/>
            <person name="Grimwood J."/>
            <person name="Lindquist E."/>
            <person name="Lucas S."/>
            <person name="Grigoriev I.V."/>
            <person name="Schmitt R."/>
            <person name="Kirk D."/>
            <person name="Rokhsar D.S."/>
        </authorList>
    </citation>
    <scope>NUCLEOTIDE SEQUENCE [LARGE SCALE GENOMIC DNA]</scope>
    <source>
        <strain evidence="5">f. Nagariensis / Eve</strain>
    </source>
</reference>
<dbReference type="eggNOG" id="ENOG502T1W9">
    <property type="taxonomic scope" value="Eukaryota"/>
</dbReference>
<dbReference type="InterPro" id="IPR051550">
    <property type="entry name" value="SCF-Subunits/Alg-Epimerases"/>
</dbReference>
<dbReference type="AlphaFoldDB" id="D8UD53"/>
<evidence type="ECO:0000256" key="1">
    <source>
        <dbReference type="ARBA" id="ARBA00022737"/>
    </source>
</evidence>
<dbReference type="GO" id="GO:0006511">
    <property type="term" value="P:ubiquitin-dependent protein catabolic process"/>
    <property type="evidence" value="ECO:0007669"/>
    <property type="project" value="TreeGrafter"/>
</dbReference>
<dbReference type="SUPFAM" id="SSF51126">
    <property type="entry name" value="Pectin lyase-like"/>
    <property type="match status" value="2"/>
</dbReference>
<dbReference type="InParanoid" id="D8UD53"/>
<evidence type="ECO:0000313" key="4">
    <source>
        <dbReference type="EMBL" id="EFJ42372.1"/>
    </source>
</evidence>
<evidence type="ECO:0000256" key="2">
    <source>
        <dbReference type="SAM" id="MobiDB-lite"/>
    </source>
</evidence>
<dbReference type="KEGG" id="vcn:VOLCADRAFT_119436"/>
<feature type="compositionally biased region" description="Gly residues" evidence="2">
    <location>
        <begin position="777"/>
        <end position="786"/>
    </location>
</feature>
<dbReference type="RefSeq" id="XP_002956605.1">
    <property type="nucleotide sequence ID" value="XM_002956559.1"/>
</dbReference>
<feature type="region of interest" description="Disordered" evidence="2">
    <location>
        <begin position="81"/>
        <end position="106"/>
    </location>
</feature>
<protein>
    <recommendedName>
        <fullName evidence="3">Right handed beta helix domain-containing protein</fullName>
    </recommendedName>
</protein>
<dbReference type="Proteomes" id="UP000001058">
    <property type="component" value="Unassembled WGS sequence"/>
</dbReference>
<dbReference type="PANTHER" id="PTHR22990">
    <property type="entry name" value="F-BOX ONLY PROTEIN"/>
    <property type="match status" value="1"/>
</dbReference>
<feature type="domain" description="Right handed beta helix" evidence="3">
    <location>
        <begin position="584"/>
        <end position="709"/>
    </location>
</feature>
<keyword evidence="5" id="KW-1185">Reference proteome</keyword>
<evidence type="ECO:0000313" key="5">
    <source>
        <dbReference type="Proteomes" id="UP000001058"/>
    </source>
</evidence>
<dbReference type="InterPro" id="IPR012334">
    <property type="entry name" value="Pectin_lyas_fold"/>
</dbReference>
<dbReference type="EMBL" id="GL378383">
    <property type="protein sequence ID" value="EFJ42372.1"/>
    <property type="molecule type" value="Genomic_DNA"/>
</dbReference>
<organism evidence="5">
    <name type="scientific">Volvox carteri f. nagariensis</name>
    <dbReference type="NCBI Taxonomy" id="3068"/>
    <lineage>
        <taxon>Eukaryota</taxon>
        <taxon>Viridiplantae</taxon>
        <taxon>Chlorophyta</taxon>
        <taxon>core chlorophytes</taxon>
        <taxon>Chlorophyceae</taxon>
        <taxon>CS clade</taxon>
        <taxon>Chlamydomonadales</taxon>
        <taxon>Volvocaceae</taxon>
        <taxon>Volvox</taxon>
    </lineage>
</organism>
<dbReference type="GeneID" id="9619823"/>
<feature type="domain" description="Right handed beta helix" evidence="3">
    <location>
        <begin position="434"/>
        <end position="576"/>
    </location>
</feature>
<evidence type="ECO:0000259" key="3">
    <source>
        <dbReference type="Pfam" id="PF13229"/>
    </source>
</evidence>
<proteinExistence type="predicted"/>